<organism evidence="2 3">
    <name type="scientific">Actinoalloteichus hoggarensis</name>
    <dbReference type="NCBI Taxonomy" id="1470176"/>
    <lineage>
        <taxon>Bacteria</taxon>
        <taxon>Bacillati</taxon>
        <taxon>Actinomycetota</taxon>
        <taxon>Actinomycetes</taxon>
        <taxon>Pseudonocardiales</taxon>
        <taxon>Pseudonocardiaceae</taxon>
        <taxon>Actinoalloteichus</taxon>
    </lineage>
</organism>
<dbReference type="InterPro" id="IPR036388">
    <property type="entry name" value="WH-like_DNA-bd_sf"/>
</dbReference>
<dbReference type="EMBL" id="CP022521">
    <property type="protein sequence ID" value="ASO20746.1"/>
    <property type="molecule type" value="Genomic_DNA"/>
</dbReference>
<dbReference type="OrthoDB" id="5932488at2"/>
<dbReference type="GO" id="GO:0003677">
    <property type="term" value="F:DNA binding"/>
    <property type="evidence" value="ECO:0007669"/>
    <property type="project" value="InterPro"/>
</dbReference>
<dbReference type="AlphaFoldDB" id="A0A221W515"/>
<dbReference type="Gene3D" id="1.10.10.10">
    <property type="entry name" value="Winged helix-like DNA-binding domain superfamily/Winged helix DNA-binding domain"/>
    <property type="match status" value="1"/>
</dbReference>
<dbReference type="InterPro" id="IPR000792">
    <property type="entry name" value="Tscrpt_reg_LuxR_C"/>
</dbReference>
<dbReference type="InterPro" id="IPR016032">
    <property type="entry name" value="Sig_transdc_resp-reg_C-effctor"/>
</dbReference>
<proteinExistence type="predicted"/>
<dbReference type="KEGG" id="ahg:AHOG_15600"/>
<evidence type="ECO:0000313" key="2">
    <source>
        <dbReference type="EMBL" id="ASO20746.1"/>
    </source>
</evidence>
<dbReference type="PANTHER" id="PTHR34293:SF1">
    <property type="entry name" value="HTH-TYPE TRANSCRIPTIONAL REGULATOR TRMBL2"/>
    <property type="match status" value="1"/>
</dbReference>
<accession>A0A221W515</accession>
<dbReference type="Proteomes" id="UP000204221">
    <property type="component" value="Chromosome"/>
</dbReference>
<dbReference type="SUPFAM" id="SSF46785">
    <property type="entry name" value="Winged helix' DNA-binding domain"/>
    <property type="match status" value="1"/>
</dbReference>
<gene>
    <name evidence="2" type="ORF">AHOG_15600</name>
</gene>
<protein>
    <submittedName>
        <fullName evidence="2">Uncharacterized protein</fullName>
    </submittedName>
</protein>
<feature type="region of interest" description="Disordered" evidence="1">
    <location>
        <begin position="75"/>
        <end position="95"/>
    </location>
</feature>
<evidence type="ECO:0000313" key="3">
    <source>
        <dbReference type="Proteomes" id="UP000204221"/>
    </source>
</evidence>
<dbReference type="SMART" id="SM00421">
    <property type="entry name" value="HTH_LUXR"/>
    <property type="match status" value="1"/>
</dbReference>
<dbReference type="RefSeq" id="WP_093942030.1">
    <property type="nucleotide sequence ID" value="NZ_CP022521.1"/>
</dbReference>
<dbReference type="InterPro" id="IPR051797">
    <property type="entry name" value="TrmB-like"/>
</dbReference>
<sequence length="338" mass="37311">MSLRREWMVLDALDPDTTSGLVYRTLVSRPRARLDELVAETGLDVDVLHEVLRRLAAEHVTTRLDDGRWEARSPAEITGNIGNRNTGGTPETLPRRDVVRRAELCRSVVELERVFRIARRDGRRTEPLEAIDDPRRMLAVLRRLRAGTRRELRVIDRPPYFAPPPYLAAPDGSRPAPQAAGPACRTIYPESAFAGSRAPDTAALVKAGGQARLLRDPPLRLVIADDDLAVVTARAEDDSGPVSLVVRRSGLLTVLADTFETLWRLATPVSTVGGDRLDDERDRRILTLLAGGATDDAIARRLALSRRTVVRRVAALLDRLGAATRFQAGVQAARRGWL</sequence>
<feature type="compositionally biased region" description="Low complexity" evidence="1">
    <location>
        <begin position="77"/>
        <end position="89"/>
    </location>
</feature>
<reference evidence="2 3" key="1">
    <citation type="submission" date="2017-07" db="EMBL/GenBank/DDBJ databases">
        <title>Complete genome sequence of Actinoalloteichus hoggarensis DSM 45943, type strain of Actinoalloteichus hoggarensis.</title>
        <authorList>
            <person name="Ruckert C."/>
            <person name="Nouioui I."/>
            <person name="Willmese J."/>
            <person name="van Wezel G."/>
            <person name="Klenk H.-P."/>
            <person name="Kalinowski J."/>
            <person name="Zotchev S.B."/>
        </authorList>
    </citation>
    <scope>NUCLEOTIDE SEQUENCE [LARGE SCALE GENOMIC DNA]</scope>
    <source>
        <strain evidence="2 3">DSM 45943</strain>
    </source>
</reference>
<keyword evidence="3" id="KW-1185">Reference proteome</keyword>
<name>A0A221W515_9PSEU</name>
<dbReference type="SUPFAM" id="SSF46894">
    <property type="entry name" value="C-terminal effector domain of the bipartite response regulators"/>
    <property type="match status" value="1"/>
</dbReference>
<dbReference type="PANTHER" id="PTHR34293">
    <property type="entry name" value="HTH-TYPE TRANSCRIPTIONAL REGULATOR TRMBL2"/>
    <property type="match status" value="1"/>
</dbReference>
<evidence type="ECO:0000256" key="1">
    <source>
        <dbReference type="SAM" id="MobiDB-lite"/>
    </source>
</evidence>
<dbReference type="InterPro" id="IPR036390">
    <property type="entry name" value="WH_DNA-bd_sf"/>
</dbReference>
<dbReference type="Pfam" id="PF00196">
    <property type="entry name" value="GerE"/>
    <property type="match status" value="1"/>
</dbReference>
<dbReference type="GO" id="GO:0006355">
    <property type="term" value="P:regulation of DNA-templated transcription"/>
    <property type="evidence" value="ECO:0007669"/>
    <property type="project" value="InterPro"/>
</dbReference>